<dbReference type="InterPro" id="IPR030842">
    <property type="entry name" value="TF_NusA_bacterial"/>
</dbReference>
<evidence type="ECO:0000313" key="9">
    <source>
        <dbReference type="EMBL" id="QLI05176.1"/>
    </source>
</evidence>
<dbReference type="NCBIfam" id="TIGR01953">
    <property type="entry name" value="NusA"/>
    <property type="match status" value="1"/>
</dbReference>
<dbReference type="CDD" id="cd22529">
    <property type="entry name" value="KH-II_NusA_rpt2"/>
    <property type="match status" value="1"/>
</dbReference>
<keyword evidence="6 7" id="KW-0804">Transcription</keyword>
<gene>
    <name evidence="7 9" type="primary">nusA</name>
    <name evidence="9" type="ORF">CINF_0654</name>
</gene>
<evidence type="ECO:0000256" key="1">
    <source>
        <dbReference type="ARBA" id="ARBA00022472"/>
    </source>
</evidence>
<dbReference type="InterPro" id="IPR003029">
    <property type="entry name" value="S1_domain"/>
</dbReference>
<name>A0A7H9CGF7_9BACT</name>
<dbReference type="InterPro" id="IPR009019">
    <property type="entry name" value="KH_sf_prok-type"/>
</dbReference>
<evidence type="ECO:0000256" key="5">
    <source>
        <dbReference type="ARBA" id="ARBA00023015"/>
    </source>
</evidence>
<dbReference type="EMBL" id="CP049075">
    <property type="protein sequence ID" value="QLI05176.1"/>
    <property type="molecule type" value="Genomic_DNA"/>
</dbReference>
<dbReference type="InterPro" id="IPR058582">
    <property type="entry name" value="KH_NusA_2nd"/>
</dbReference>
<dbReference type="Gene3D" id="2.40.50.140">
    <property type="entry name" value="Nucleic acid-binding proteins"/>
    <property type="match status" value="1"/>
</dbReference>
<dbReference type="GO" id="GO:0003700">
    <property type="term" value="F:DNA-binding transcription factor activity"/>
    <property type="evidence" value="ECO:0007669"/>
    <property type="project" value="InterPro"/>
</dbReference>
<evidence type="ECO:0000256" key="2">
    <source>
        <dbReference type="ARBA" id="ARBA00022490"/>
    </source>
</evidence>
<dbReference type="InterPro" id="IPR012340">
    <property type="entry name" value="NA-bd_OB-fold"/>
</dbReference>
<accession>A0A7H9CGF7</accession>
<dbReference type="PROSITE" id="PS50084">
    <property type="entry name" value="KH_TYPE_1"/>
    <property type="match status" value="1"/>
</dbReference>
<feature type="domain" description="S1 motif" evidence="8">
    <location>
        <begin position="137"/>
        <end position="203"/>
    </location>
</feature>
<keyword evidence="10" id="KW-1185">Reference proteome</keyword>
<dbReference type="Pfam" id="PF08529">
    <property type="entry name" value="NusA_N"/>
    <property type="match status" value="1"/>
</dbReference>
<organism evidence="9 10">
    <name type="scientific">Candidatus Campylobacter infans</name>
    <dbReference type="NCBI Taxonomy" id="2561898"/>
    <lineage>
        <taxon>Bacteria</taxon>
        <taxon>Pseudomonadati</taxon>
        <taxon>Campylobacterota</taxon>
        <taxon>Epsilonproteobacteria</taxon>
        <taxon>Campylobacterales</taxon>
        <taxon>Campylobacteraceae</taxon>
        <taxon>Campylobacter</taxon>
    </lineage>
</organism>
<comment type="subunit">
    <text evidence="7">Monomer. Binds directly to the core enzyme of the DNA-dependent RNA polymerase and to nascent RNA.</text>
</comment>
<evidence type="ECO:0000256" key="6">
    <source>
        <dbReference type="ARBA" id="ARBA00023163"/>
    </source>
</evidence>
<dbReference type="Gene3D" id="3.30.300.20">
    <property type="match status" value="2"/>
</dbReference>
<dbReference type="RefSeq" id="WP_179975740.1">
    <property type="nucleotide sequence ID" value="NZ_CP049075.1"/>
</dbReference>
<dbReference type="SUPFAM" id="SSF54814">
    <property type="entry name" value="Prokaryotic type KH domain (KH-domain type II)"/>
    <property type="match status" value="2"/>
</dbReference>
<dbReference type="InterPro" id="IPR013735">
    <property type="entry name" value="TF_NusA_N"/>
</dbReference>
<dbReference type="InterPro" id="IPR010213">
    <property type="entry name" value="TF_NusA"/>
</dbReference>
<keyword evidence="5 7" id="KW-0805">Transcription regulation</keyword>
<comment type="subcellular location">
    <subcellularLocation>
        <location evidence="7">Cytoplasm</location>
    </subcellularLocation>
</comment>
<keyword evidence="1 7" id="KW-0806">Transcription termination</keyword>
<dbReference type="Gene3D" id="3.30.1480.10">
    <property type="entry name" value="NusA, N-terminal domain"/>
    <property type="match status" value="1"/>
</dbReference>
<dbReference type="GO" id="GO:0031564">
    <property type="term" value="P:transcription antitermination"/>
    <property type="evidence" value="ECO:0007669"/>
    <property type="project" value="UniProtKB-UniRule"/>
</dbReference>
<dbReference type="AlphaFoldDB" id="A0A7H9CGF7"/>
<evidence type="ECO:0000256" key="7">
    <source>
        <dbReference type="HAMAP-Rule" id="MF_00945"/>
    </source>
</evidence>
<dbReference type="KEGG" id="cinf:CINF_0654"/>
<reference evidence="9 10" key="1">
    <citation type="submission" date="2020-02" db="EMBL/GenBank/DDBJ databases">
        <title>Complete genome sequence of the novel Campylobacter species Candidatus Campylobacter infans.</title>
        <authorList>
            <person name="Duim B."/>
            <person name="Zomer A."/>
            <person name="van der Graaf L."/>
            <person name="Wagenaar J."/>
        </authorList>
    </citation>
    <scope>NUCLEOTIDE SEQUENCE [LARGE SCALE GENOMIC DNA]</scope>
    <source>
        <strain evidence="9 10">19S00001</strain>
    </source>
</reference>
<dbReference type="Pfam" id="PF13184">
    <property type="entry name" value="KH_NusA_1st"/>
    <property type="match status" value="1"/>
</dbReference>
<dbReference type="PROSITE" id="PS50126">
    <property type="entry name" value="S1"/>
    <property type="match status" value="1"/>
</dbReference>
<sequence length="383" mass="42290">MEKISDIVESIANEKGLEYKDVLERIKTAFIQTAKKVISPKLEYDVIINENTKELHLYEHILVVSDDDERLDDEHFISLKKARDIDSGLEIGDSLNYELNLENYGRTAAATLSREIDYHIGRLIDDKIYEKYSALIDTIVVGVVTSVSSDETTFIEVGDTKTLMPRKNRIKNEKFKVGQTIKAIIKSVHFDKKMGIKIELSRTSPKFLEALLRAEVPEIKDGSVIIQNCARIPGKKAKVAVLSTSPNVDAVGTTVGVKGVRINAVSKELNGENIDAIEFAQEPAIFISRALTPARVLGVSIDKTKAKVTIDAEQKSKAIGAGGVNIRLAGMLTGYEIELNERASTKLSDDLNEALQDASTKVNEQENSNDEGLKNLKALFGEE</sequence>
<dbReference type="Proteomes" id="UP000509414">
    <property type="component" value="Chromosome"/>
</dbReference>
<dbReference type="CDD" id="cd02134">
    <property type="entry name" value="KH-II_NusA_rpt1"/>
    <property type="match status" value="1"/>
</dbReference>
<comment type="function">
    <text evidence="7">Participates in both transcription termination and antitermination.</text>
</comment>
<dbReference type="GO" id="GO:0003723">
    <property type="term" value="F:RNA binding"/>
    <property type="evidence" value="ECO:0007669"/>
    <property type="project" value="UniProtKB-UniRule"/>
</dbReference>
<dbReference type="PANTHER" id="PTHR22648:SF0">
    <property type="entry name" value="TRANSCRIPTION TERMINATION_ANTITERMINATION PROTEIN NUSA"/>
    <property type="match status" value="1"/>
</dbReference>
<dbReference type="HAMAP" id="MF_00945_B">
    <property type="entry name" value="NusA_B"/>
    <property type="match status" value="1"/>
</dbReference>
<evidence type="ECO:0000313" key="10">
    <source>
        <dbReference type="Proteomes" id="UP000509414"/>
    </source>
</evidence>
<keyword evidence="4 7" id="KW-0694">RNA-binding</keyword>
<dbReference type="InterPro" id="IPR036555">
    <property type="entry name" value="NusA_N_sf"/>
</dbReference>
<keyword evidence="3 7" id="KW-0889">Transcription antitermination</keyword>
<evidence type="ECO:0000256" key="4">
    <source>
        <dbReference type="ARBA" id="ARBA00022884"/>
    </source>
</evidence>
<comment type="similarity">
    <text evidence="7">Belongs to the NusA family.</text>
</comment>
<dbReference type="SUPFAM" id="SSF69705">
    <property type="entry name" value="Transcription factor NusA, N-terminal domain"/>
    <property type="match status" value="1"/>
</dbReference>
<evidence type="ECO:0000256" key="3">
    <source>
        <dbReference type="ARBA" id="ARBA00022814"/>
    </source>
</evidence>
<dbReference type="InterPro" id="IPR015946">
    <property type="entry name" value="KH_dom-like_a/b"/>
</dbReference>
<dbReference type="SUPFAM" id="SSF50249">
    <property type="entry name" value="Nucleic acid-binding proteins"/>
    <property type="match status" value="1"/>
</dbReference>
<evidence type="ECO:0000259" key="8">
    <source>
        <dbReference type="PROSITE" id="PS50126"/>
    </source>
</evidence>
<protein>
    <recommendedName>
        <fullName evidence="7">Transcription termination/antitermination protein NusA</fullName>
    </recommendedName>
</protein>
<dbReference type="GO" id="GO:0005829">
    <property type="term" value="C:cytosol"/>
    <property type="evidence" value="ECO:0007669"/>
    <property type="project" value="TreeGrafter"/>
</dbReference>
<dbReference type="Pfam" id="PF26594">
    <property type="entry name" value="KH_NusA_2nd"/>
    <property type="match status" value="1"/>
</dbReference>
<dbReference type="InterPro" id="IPR025249">
    <property type="entry name" value="TF_NusA_KH_1st"/>
</dbReference>
<dbReference type="PANTHER" id="PTHR22648">
    <property type="entry name" value="TRANSCRIPTION TERMINATION FACTOR NUSA"/>
    <property type="match status" value="1"/>
</dbReference>
<proteinExistence type="inferred from homology"/>
<dbReference type="GO" id="GO:0006353">
    <property type="term" value="P:DNA-templated transcription termination"/>
    <property type="evidence" value="ECO:0007669"/>
    <property type="project" value="UniProtKB-UniRule"/>
</dbReference>
<keyword evidence="2 7" id="KW-0963">Cytoplasm</keyword>